<protein>
    <submittedName>
        <fullName evidence="2">Helix-turn-helix domain-containing protein</fullName>
    </submittedName>
</protein>
<proteinExistence type="predicted"/>
<dbReference type="GO" id="GO:0003677">
    <property type="term" value="F:DNA binding"/>
    <property type="evidence" value="ECO:0007669"/>
    <property type="project" value="InterPro"/>
</dbReference>
<dbReference type="AlphaFoldDB" id="A0A921K6F0"/>
<organism evidence="2 3">
    <name type="scientific">Enteractinococcus helveticum</name>
    <dbReference type="NCBI Taxonomy" id="1837282"/>
    <lineage>
        <taxon>Bacteria</taxon>
        <taxon>Bacillati</taxon>
        <taxon>Actinomycetota</taxon>
        <taxon>Actinomycetes</taxon>
        <taxon>Micrococcales</taxon>
        <taxon>Micrococcaceae</taxon>
    </lineage>
</organism>
<dbReference type="InterPro" id="IPR010982">
    <property type="entry name" value="Lambda_DNA-bd_dom_sf"/>
</dbReference>
<evidence type="ECO:0000313" key="2">
    <source>
        <dbReference type="EMBL" id="HJF13206.1"/>
    </source>
</evidence>
<dbReference type="RefSeq" id="WP_303901134.1">
    <property type="nucleotide sequence ID" value="NZ_DYXC01000002.1"/>
</dbReference>
<comment type="caution">
    <text evidence="2">The sequence shown here is derived from an EMBL/GenBank/DDBJ whole genome shotgun (WGS) entry which is preliminary data.</text>
</comment>
<dbReference type="InterPro" id="IPR001387">
    <property type="entry name" value="Cro/C1-type_HTH"/>
</dbReference>
<evidence type="ECO:0000259" key="1">
    <source>
        <dbReference type="PROSITE" id="PS50943"/>
    </source>
</evidence>
<dbReference type="Pfam" id="PF13560">
    <property type="entry name" value="HTH_31"/>
    <property type="match status" value="1"/>
</dbReference>
<gene>
    <name evidence="2" type="ORF">K8V32_00175</name>
</gene>
<feature type="domain" description="HTH cro/C1-type" evidence="1">
    <location>
        <begin position="92"/>
        <end position="132"/>
    </location>
</feature>
<dbReference type="EMBL" id="DYXC01000002">
    <property type="protein sequence ID" value="HJF13206.1"/>
    <property type="molecule type" value="Genomic_DNA"/>
</dbReference>
<dbReference type="Proteomes" id="UP000703315">
    <property type="component" value="Unassembled WGS sequence"/>
</dbReference>
<dbReference type="PROSITE" id="PS50943">
    <property type="entry name" value="HTH_CROC1"/>
    <property type="match status" value="1"/>
</dbReference>
<evidence type="ECO:0000313" key="3">
    <source>
        <dbReference type="Proteomes" id="UP000703315"/>
    </source>
</evidence>
<dbReference type="SUPFAM" id="SSF47413">
    <property type="entry name" value="lambda repressor-like DNA-binding domains"/>
    <property type="match status" value="1"/>
</dbReference>
<dbReference type="Gene3D" id="1.10.260.40">
    <property type="entry name" value="lambda repressor-like DNA-binding domains"/>
    <property type="match status" value="1"/>
</dbReference>
<sequence length="144" mass="15829">MLVFRNIDAAESHPVETWGFEGLLTALDRGGLSQWRRIGEAVRNDPWGKVASGLEEVFQVAEDSGAVALLQKVLSDARQTDKQSFGEQFTVLLEEAGMTQAQAAAFLGTSRTRVNSYCNGAVTPSAIVVERLRQKVLHHREFLA</sequence>
<dbReference type="CDD" id="cd00093">
    <property type="entry name" value="HTH_XRE"/>
    <property type="match status" value="1"/>
</dbReference>
<reference evidence="2" key="2">
    <citation type="submission" date="2021-09" db="EMBL/GenBank/DDBJ databases">
        <authorList>
            <person name="Gilroy R."/>
        </authorList>
    </citation>
    <scope>NUCLEOTIDE SEQUENCE</scope>
    <source>
        <strain evidence="2">ChiHjej13B12-14962</strain>
    </source>
</reference>
<reference evidence="2" key="1">
    <citation type="journal article" date="2021" name="PeerJ">
        <title>Extensive microbial diversity within the chicken gut microbiome revealed by metagenomics and culture.</title>
        <authorList>
            <person name="Gilroy R."/>
            <person name="Ravi A."/>
            <person name="Getino M."/>
            <person name="Pursley I."/>
            <person name="Horton D.L."/>
            <person name="Alikhan N.F."/>
            <person name="Baker D."/>
            <person name="Gharbi K."/>
            <person name="Hall N."/>
            <person name="Watson M."/>
            <person name="Adriaenssens E.M."/>
            <person name="Foster-Nyarko E."/>
            <person name="Jarju S."/>
            <person name="Secka A."/>
            <person name="Antonio M."/>
            <person name="Oren A."/>
            <person name="Chaudhuri R.R."/>
            <person name="La Ragione R."/>
            <person name="Hildebrand F."/>
            <person name="Pallen M.J."/>
        </authorList>
    </citation>
    <scope>NUCLEOTIDE SEQUENCE</scope>
    <source>
        <strain evidence="2">ChiHjej13B12-14962</strain>
    </source>
</reference>
<name>A0A921K6F0_9MICC</name>
<accession>A0A921K6F0</accession>